<dbReference type="PRINTS" id="PR00036">
    <property type="entry name" value="HTHLACI"/>
</dbReference>
<evidence type="ECO:0000313" key="5">
    <source>
        <dbReference type="EMBL" id="ANW99379.1"/>
    </source>
</evidence>
<dbReference type="CDD" id="cd01392">
    <property type="entry name" value="HTH_LacI"/>
    <property type="match status" value="1"/>
</dbReference>
<dbReference type="RefSeq" id="WP_015359767.1">
    <property type="nucleotide sequence ID" value="NZ_CP014672.1"/>
</dbReference>
<organism evidence="5 6">
    <name type="scientific">Thermoclostridium stercorarium subsp. thermolacticum DSM 2910</name>
    <dbReference type="NCBI Taxonomy" id="1121336"/>
    <lineage>
        <taxon>Bacteria</taxon>
        <taxon>Bacillati</taxon>
        <taxon>Bacillota</taxon>
        <taxon>Clostridia</taxon>
        <taxon>Eubacteriales</taxon>
        <taxon>Oscillospiraceae</taxon>
        <taxon>Thermoclostridium</taxon>
    </lineage>
</organism>
<accession>A0A1B1YF36</accession>
<evidence type="ECO:0000256" key="2">
    <source>
        <dbReference type="ARBA" id="ARBA00023125"/>
    </source>
</evidence>
<dbReference type="OrthoDB" id="9784962at2"/>
<protein>
    <submittedName>
        <fullName evidence="5">Catabolite control protein A</fullName>
    </submittedName>
</protein>
<dbReference type="Gene3D" id="1.10.260.40">
    <property type="entry name" value="lambda repressor-like DNA-binding domains"/>
    <property type="match status" value="1"/>
</dbReference>
<dbReference type="InterPro" id="IPR046335">
    <property type="entry name" value="LacI/GalR-like_sensor"/>
</dbReference>
<dbReference type="EMBL" id="CP014672">
    <property type="protein sequence ID" value="ANW99379.1"/>
    <property type="molecule type" value="Genomic_DNA"/>
</dbReference>
<keyword evidence="2" id="KW-0238">DNA-binding</keyword>
<dbReference type="SUPFAM" id="SSF47413">
    <property type="entry name" value="lambda repressor-like DNA-binding domains"/>
    <property type="match status" value="1"/>
</dbReference>
<dbReference type="Gene3D" id="3.40.50.2300">
    <property type="match status" value="2"/>
</dbReference>
<dbReference type="InterPro" id="IPR028082">
    <property type="entry name" value="Peripla_BP_I"/>
</dbReference>
<dbReference type="Pfam" id="PF00356">
    <property type="entry name" value="LacI"/>
    <property type="match status" value="1"/>
</dbReference>
<dbReference type="Pfam" id="PF13377">
    <property type="entry name" value="Peripla_BP_3"/>
    <property type="match status" value="1"/>
</dbReference>
<dbReference type="SMART" id="SM00354">
    <property type="entry name" value="HTH_LACI"/>
    <property type="match status" value="1"/>
</dbReference>
<dbReference type="SUPFAM" id="SSF53822">
    <property type="entry name" value="Periplasmic binding protein-like I"/>
    <property type="match status" value="1"/>
</dbReference>
<dbReference type="PROSITE" id="PS50932">
    <property type="entry name" value="HTH_LACI_2"/>
    <property type="match status" value="1"/>
</dbReference>
<sequence length="326" mass="36347">MNIYDIAREANVSIATVSRVLNDSAKVRDITRQKVEAVLKKYNYIPSAIARGMVTNSLKTIGIVTIDIRNLYYANVAHSIEQSLSALEFNTILCNTGYDNEQKLKYLRMLVEKKVDSIILVGSPFKDPVLDKPIEQISKDIPIIIINGLYEHPNIYSVRCDDKKALETSVEYLVSKGRKNFLYLYDAETFSANQKLLGFKNAVSRFNVNSEIFLVKPGLEPAYSKVKELLDSGFDFDAVVTSEDLTAIGALKCLIANNIRVPEDVSVIGFNNSVLSVCCTPALSTIDSRMEELGRIAVKVLHKVLKGEKAENDTIIDAELILRETT</sequence>
<dbReference type="PROSITE" id="PS00356">
    <property type="entry name" value="HTH_LACI_1"/>
    <property type="match status" value="1"/>
</dbReference>
<dbReference type="PANTHER" id="PTHR30146:SF109">
    <property type="entry name" value="HTH-TYPE TRANSCRIPTIONAL REGULATOR GALS"/>
    <property type="match status" value="1"/>
</dbReference>
<keyword evidence="1" id="KW-0805">Transcription regulation</keyword>
<dbReference type="Proteomes" id="UP000092971">
    <property type="component" value="Chromosome"/>
</dbReference>
<evidence type="ECO:0000313" key="6">
    <source>
        <dbReference type="Proteomes" id="UP000092971"/>
    </source>
</evidence>
<dbReference type="CDD" id="cd06267">
    <property type="entry name" value="PBP1_LacI_sugar_binding-like"/>
    <property type="match status" value="1"/>
</dbReference>
<keyword evidence="3" id="KW-0804">Transcription</keyword>
<evidence type="ECO:0000256" key="1">
    <source>
        <dbReference type="ARBA" id="ARBA00023015"/>
    </source>
</evidence>
<dbReference type="GO" id="GO:0003700">
    <property type="term" value="F:DNA-binding transcription factor activity"/>
    <property type="evidence" value="ECO:0007669"/>
    <property type="project" value="TreeGrafter"/>
</dbReference>
<dbReference type="PANTHER" id="PTHR30146">
    <property type="entry name" value="LACI-RELATED TRANSCRIPTIONAL REPRESSOR"/>
    <property type="match status" value="1"/>
</dbReference>
<dbReference type="InterPro" id="IPR000843">
    <property type="entry name" value="HTH_LacI"/>
</dbReference>
<evidence type="ECO:0000259" key="4">
    <source>
        <dbReference type="PROSITE" id="PS50932"/>
    </source>
</evidence>
<proteinExistence type="predicted"/>
<dbReference type="AlphaFoldDB" id="A0A1B1YF36"/>
<gene>
    <name evidence="5" type="ORF">CSTERTH_10210</name>
</gene>
<name>A0A1B1YF36_THEST</name>
<feature type="domain" description="HTH lacI-type" evidence="4">
    <location>
        <begin position="1"/>
        <end position="55"/>
    </location>
</feature>
<reference evidence="5 6" key="1">
    <citation type="submission" date="2016-02" db="EMBL/GenBank/DDBJ databases">
        <title>Comparison of Clostridium stercorarium subspecies using comparative genomics and transcriptomics.</title>
        <authorList>
            <person name="Schellenberg J."/>
            <person name="Thallinger G."/>
            <person name="Levin D.B."/>
            <person name="Zhang X."/>
            <person name="Alvare G."/>
            <person name="Fristensky B."/>
            <person name="Sparling R."/>
        </authorList>
    </citation>
    <scope>NUCLEOTIDE SEQUENCE [LARGE SCALE GENOMIC DNA]</scope>
    <source>
        <strain evidence="5 6">DSM 2910</strain>
    </source>
</reference>
<evidence type="ECO:0000256" key="3">
    <source>
        <dbReference type="ARBA" id="ARBA00023163"/>
    </source>
</evidence>
<dbReference type="GO" id="GO:0000976">
    <property type="term" value="F:transcription cis-regulatory region binding"/>
    <property type="evidence" value="ECO:0007669"/>
    <property type="project" value="TreeGrafter"/>
</dbReference>
<dbReference type="InterPro" id="IPR010982">
    <property type="entry name" value="Lambda_DNA-bd_dom_sf"/>
</dbReference>